<evidence type="ECO:0000256" key="9">
    <source>
        <dbReference type="ARBA" id="ARBA00034078"/>
    </source>
</evidence>
<dbReference type="AlphaFoldDB" id="A0A8I0MUZ3"/>
<keyword evidence="5" id="KW-0249">Electron transport</keyword>
<evidence type="ECO:0000256" key="1">
    <source>
        <dbReference type="ARBA" id="ARBA00007874"/>
    </source>
</evidence>
<keyword evidence="6" id="KW-0408">Iron</keyword>
<evidence type="ECO:0000256" key="2">
    <source>
        <dbReference type="ARBA" id="ARBA00022448"/>
    </source>
</evidence>
<evidence type="ECO:0000256" key="8">
    <source>
        <dbReference type="ARBA" id="ARBA00023075"/>
    </source>
</evidence>
<dbReference type="NCBIfam" id="NF007985">
    <property type="entry name" value="PRK10713.1"/>
    <property type="match status" value="1"/>
</dbReference>
<dbReference type="EMBL" id="AQHF01000020">
    <property type="protein sequence ID" value="MBE0346342.1"/>
    <property type="molecule type" value="Genomic_DNA"/>
</dbReference>
<reference evidence="11 12" key="1">
    <citation type="submission" date="2015-06" db="EMBL/GenBank/DDBJ databases">
        <title>Genome sequence of Pseudoalteromonas peptidolytica.</title>
        <authorList>
            <person name="Xie B.-B."/>
            <person name="Rong J.-C."/>
            <person name="Qin Q.-L."/>
            <person name="Zhang Y.-Z."/>
        </authorList>
    </citation>
    <scope>NUCLEOTIDE SEQUENCE [LARGE SCALE GENOMIC DNA]</scope>
    <source>
        <strain evidence="11 12">F12-50-A1</strain>
    </source>
</reference>
<dbReference type="InterPro" id="IPR001041">
    <property type="entry name" value="2Fe-2S_ferredoxin-type"/>
</dbReference>
<dbReference type="GO" id="GO:0051537">
    <property type="term" value="F:2 iron, 2 sulfur cluster binding"/>
    <property type="evidence" value="ECO:0007669"/>
    <property type="project" value="UniProtKB-KW"/>
</dbReference>
<evidence type="ECO:0000256" key="4">
    <source>
        <dbReference type="ARBA" id="ARBA00022723"/>
    </source>
</evidence>
<accession>A0A8I0MUZ3</accession>
<dbReference type="PROSITE" id="PS51085">
    <property type="entry name" value="2FE2S_FER_2"/>
    <property type="match status" value="1"/>
</dbReference>
<keyword evidence="7" id="KW-0411">Iron-sulfur</keyword>
<evidence type="ECO:0000256" key="3">
    <source>
        <dbReference type="ARBA" id="ARBA00022714"/>
    </source>
</evidence>
<dbReference type="RefSeq" id="WP_147390638.1">
    <property type="nucleotide sequence ID" value="NZ_AQHF01000020.1"/>
</dbReference>
<comment type="cofactor">
    <cofactor evidence="9">
        <name>[2Fe-2S] cluster</name>
        <dbReference type="ChEBI" id="CHEBI:190135"/>
    </cofactor>
</comment>
<keyword evidence="4" id="KW-0479">Metal-binding</keyword>
<sequence>MVEKPIYLIQVNNIEEPLKYVASSCSILETLENANIQVSYQCREGFCGACRAKLLNGSTQYSNEPLAFVREGDILLCCSKPLSDITIELPE</sequence>
<protein>
    <submittedName>
        <fullName evidence="11">Ferredoxin</fullName>
    </submittedName>
</protein>
<dbReference type="InterPro" id="IPR006058">
    <property type="entry name" value="2Fe2S_fd_BS"/>
</dbReference>
<gene>
    <name evidence="11" type="primary">yfaE</name>
    <name evidence="11" type="ORF">PPEP_a1432</name>
</gene>
<dbReference type="PANTHER" id="PTHR43112">
    <property type="entry name" value="FERREDOXIN"/>
    <property type="match status" value="1"/>
</dbReference>
<comment type="caution">
    <text evidence="11">The sequence shown here is derived from an EMBL/GenBank/DDBJ whole genome shotgun (WGS) entry which is preliminary data.</text>
</comment>
<evidence type="ECO:0000256" key="6">
    <source>
        <dbReference type="ARBA" id="ARBA00023004"/>
    </source>
</evidence>
<dbReference type="GO" id="GO:0046872">
    <property type="term" value="F:metal ion binding"/>
    <property type="evidence" value="ECO:0007669"/>
    <property type="project" value="UniProtKB-KW"/>
</dbReference>
<proteinExistence type="inferred from homology"/>
<keyword evidence="2" id="KW-0813">Transport</keyword>
<name>A0A8I0MUZ3_9GAMM</name>
<evidence type="ECO:0000256" key="5">
    <source>
        <dbReference type="ARBA" id="ARBA00022982"/>
    </source>
</evidence>
<evidence type="ECO:0000313" key="11">
    <source>
        <dbReference type="EMBL" id="MBE0346342.1"/>
    </source>
</evidence>
<comment type="similarity">
    <text evidence="1">Belongs to the 2Fe2S plant-type ferredoxin family.</text>
</comment>
<dbReference type="SUPFAM" id="SSF54292">
    <property type="entry name" value="2Fe-2S ferredoxin-like"/>
    <property type="match status" value="1"/>
</dbReference>
<keyword evidence="12" id="KW-1185">Reference proteome</keyword>
<dbReference type="CDD" id="cd00207">
    <property type="entry name" value="fer2"/>
    <property type="match status" value="1"/>
</dbReference>
<dbReference type="Gene3D" id="3.10.20.30">
    <property type="match status" value="1"/>
</dbReference>
<dbReference type="Pfam" id="PF00111">
    <property type="entry name" value="Fer2"/>
    <property type="match status" value="1"/>
</dbReference>
<keyword evidence="3" id="KW-0001">2Fe-2S</keyword>
<dbReference type="InterPro" id="IPR012675">
    <property type="entry name" value="Beta-grasp_dom_sf"/>
</dbReference>
<dbReference type="Proteomes" id="UP000660708">
    <property type="component" value="Unassembled WGS sequence"/>
</dbReference>
<keyword evidence="8" id="KW-0830">Ubiquinone</keyword>
<organism evidence="11 12">
    <name type="scientific">Pseudoalteromonas peptidolytica F12-50-A1</name>
    <dbReference type="NCBI Taxonomy" id="1315280"/>
    <lineage>
        <taxon>Bacteria</taxon>
        <taxon>Pseudomonadati</taxon>
        <taxon>Pseudomonadota</taxon>
        <taxon>Gammaproteobacteria</taxon>
        <taxon>Alteromonadales</taxon>
        <taxon>Pseudoalteromonadaceae</taxon>
        <taxon>Pseudoalteromonas</taxon>
    </lineage>
</organism>
<evidence type="ECO:0000256" key="7">
    <source>
        <dbReference type="ARBA" id="ARBA00023014"/>
    </source>
</evidence>
<evidence type="ECO:0000313" key="12">
    <source>
        <dbReference type="Proteomes" id="UP000660708"/>
    </source>
</evidence>
<dbReference type="PANTHER" id="PTHR43112:SF3">
    <property type="entry name" value="FERREDOXIN-2, CHLOROPLASTIC"/>
    <property type="match status" value="1"/>
</dbReference>
<feature type="domain" description="2Fe-2S ferredoxin-type" evidence="10">
    <location>
        <begin position="5"/>
        <end position="91"/>
    </location>
</feature>
<dbReference type="InterPro" id="IPR036010">
    <property type="entry name" value="2Fe-2S_ferredoxin-like_sf"/>
</dbReference>
<evidence type="ECO:0000259" key="10">
    <source>
        <dbReference type="PROSITE" id="PS51085"/>
    </source>
</evidence>
<dbReference type="PROSITE" id="PS00197">
    <property type="entry name" value="2FE2S_FER_1"/>
    <property type="match status" value="1"/>
</dbReference>